<sequence>MDVPVRFIDSIINNPLLMQFLVHRWFFLLEYDPRLDQLRVYDTRSRTLETLDAYLGSEKPEHATIFAEDRWKMRALLTGELYGPLEMRFVSPEGVYYSREVDARPVEDPARGTLYVGYAKDITDQKNQTQELLKQARHDSLTQLYNNRTGKELIDRYLQAKDPYASCGMLVIDLDFFKNVNDCYGHLFGDKVLQEFARLLRTLFRSSDILVRFGGDEFVVFLKDIPNTTLLQKTRQLSESVQQVKFWENDYRMTCSIGACFLPENTAGYSFDQLFENADWALYQAKQNGRNQYVFCDNLRRYAQAVPAAPETADIDARYLHNDLISTAFELFEKNNSFETAIPLFLKIVGIRLQLDRITIVDTRIRERSISRQFQWTSPRAEPVPLNGESYTKEDFLTLFHSYDEYGTTVLQADNMGMYSPQGRALLMQGGAQTVVYAAMYGEGEYQGAIAYVVCGSKRYWTPQNRRELGEITKIINAYLSKHLAVNAVSRGMTSAPEFDRLTGLLAFSRFKEEIFHKIIGGYAEGFQIFYCDFENFKYFNEKYSYATGDQLLKEFSDFLIEAARHWGECFLCRVVGDQFVLYLSCRDEKGPLHYADTLCHRFEQYQAQHYPEVRLRVRMGVYAIEPGCLSASAAIDKANFARKQVHSNTRVSAVQFDKKLEFKQTLTGELLSGLPQALENGEFKLYLQPKFSPKDLSVIGAEALTRWIKPNGTVVYPDQFIPILESTGHIVELDLYIFEQVAQFLQRNAQAGHRLLPIAVNASVALAREDAPTQEYSEILEKHNISARMLEVELTETAVVSEYDRVKRLLSSFQSDGMQTSLDDFGAGGSLLNNMVDIPVNTIKLDKLFLTRCSSNARGTDFLREIVHLVKRLGYNVICEGIETEEQVQLLRSLDCDGAQGFWFSKAIPAEEFERRYLCD</sequence>
<dbReference type="InterPro" id="IPR000160">
    <property type="entry name" value="GGDEF_dom"/>
</dbReference>
<proteinExistence type="predicted"/>
<dbReference type="Proteomes" id="UP000223709">
    <property type="component" value="Chromosome"/>
</dbReference>
<dbReference type="GO" id="GO:0071111">
    <property type="term" value="F:cyclic-guanylate-specific phosphodiesterase activity"/>
    <property type="evidence" value="ECO:0007669"/>
    <property type="project" value="InterPro"/>
</dbReference>
<dbReference type="Gene3D" id="3.30.70.270">
    <property type="match status" value="2"/>
</dbReference>
<dbReference type="RefSeq" id="WP_098924966.1">
    <property type="nucleotide sequence ID" value="NZ_CP023819.1"/>
</dbReference>
<dbReference type="NCBIfam" id="TIGR00254">
    <property type="entry name" value="GGDEF"/>
    <property type="match status" value="2"/>
</dbReference>
<evidence type="ECO:0000313" key="5">
    <source>
        <dbReference type="Proteomes" id="UP000223709"/>
    </source>
</evidence>
<protein>
    <submittedName>
        <fullName evidence="4">Diguanylate phosphodiesterase</fullName>
    </submittedName>
</protein>
<evidence type="ECO:0000259" key="2">
    <source>
        <dbReference type="PROSITE" id="PS50883"/>
    </source>
</evidence>
<dbReference type="InterPro" id="IPR050706">
    <property type="entry name" value="Cyclic-di-GMP_PDE-like"/>
</dbReference>
<dbReference type="PROSITE" id="PS50887">
    <property type="entry name" value="GGDEF"/>
    <property type="match status" value="2"/>
</dbReference>
<dbReference type="InterPro" id="IPR043128">
    <property type="entry name" value="Rev_trsase/Diguanyl_cyclase"/>
</dbReference>
<dbReference type="SUPFAM" id="SSF141868">
    <property type="entry name" value="EAL domain-like"/>
    <property type="match status" value="1"/>
</dbReference>
<dbReference type="InterPro" id="IPR000700">
    <property type="entry name" value="PAS-assoc_C"/>
</dbReference>
<accession>A0A291TDU6</accession>
<gene>
    <name evidence="4" type="ORF">CRH10_13060</name>
</gene>
<dbReference type="Pfam" id="PF00990">
    <property type="entry name" value="GGDEF"/>
    <property type="match status" value="2"/>
</dbReference>
<organism evidence="4 5">
    <name type="scientific">Faecalibacterium prausnitzii</name>
    <dbReference type="NCBI Taxonomy" id="853"/>
    <lineage>
        <taxon>Bacteria</taxon>
        <taxon>Bacillati</taxon>
        <taxon>Bacillota</taxon>
        <taxon>Clostridia</taxon>
        <taxon>Eubacteriales</taxon>
        <taxon>Oscillospiraceae</taxon>
        <taxon>Faecalibacterium</taxon>
    </lineage>
</organism>
<dbReference type="EMBL" id="CP023819">
    <property type="protein sequence ID" value="ATL91151.1"/>
    <property type="molecule type" value="Genomic_DNA"/>
</dbReference>
<dbReference type="FunFam" id="3.30.70.270:FF:000001">
    <property type="entry name" value="Diguanylate cyclase domain protein"/>
    <property type="match status" value="1"/>
</dbReference>
<dbReference type="PANTHER" id="PTHR33121:SF70">
    <property type="entry name" value="SIGNALING PROTEIN YKOW"/>
    <property type="match status" value="1"/>
</dbReference>
<dbReference type="SUPFAM" id="SSF55073">
    <property type="entry name" value="Nucleotide cyclase"/>
    <property type="match status" value="2"/>
</dbReference>
<dbReference type="SMART" id="SM00052">
    <property type="entry name" value="EAL"/>
    <property type="match status" value="1"/>
</dbReference>
<dbReference type="InterPro" id="IPR001633">
    <property type="entry name" value="EAL_dom"/>
</dbReference>
<dbReference type="InterPro" id="IPR029787">
    <property type="entry name" value="Nucleotide_cyclase"/>
</dbReference>
<evidence type="ECO:0000259" key="3">
    <source>
        <dbReference type="PROSITE" id="PS50887"/>
    </source>
</evidence>
<dbReference type="CDD" id="cd01948">
    <property type="entry name" value="EAL"/>
    <property type="match status" value="1"/>
</dbReference>
<dbReference type="Gene3D" id="3.20.20.450">
    <property type="entry name" value="EAL domain"/>
    <property type="match status" value="1"/>
</dbReference>
<name>A0A291TDU6_9FIRM</name>
<dbReference type="PROSITE" id="PS50883">
    <property type="entry name" value="EAL"/>
    <property type="match status" value="1"/>
</dbReference>
<dbReference type="Pfam" id="PF00563">
    <property type="entry name" value="EAL"/>
    <property type="match status" value="1"/>
</dbReference>
<dbReference type="CDD" id="cd01949">
    <property type="entry name" value="GGDEF"/>
    <property type="match status" value="2"/>
</dbReference>
<dbReference type="InterPro" id="IPR035919">
    <property type="entry name" value="EAL_sf"/>
</dbReference>
<feature type="domain" description="GGDEF" evidence="3">
    <location>
        <begin position="525"/>
        <end position="659"/>
    </location>
</feature>
<dbReference type="PANTHER" id="PTHR33121">
    <property type="entry name" value="CYCLIC DI-GMP PHOSPHODIESTERASE PDEF"/>
    <property type="match status" value="1"/>
</dbReference>
<feature type="domain" description="GGDEF" evidence="3">
    <location>
        <begin position="165"/>
        <end position="298"/>
    </location>
</feature>
<evidence type="ECO:0000313" key="4">
    <source>
        <dbReference type="EMBL" id="ATL91151.1"/>
    </source>
</evidence>
<evidence type="ECO:0000259" key="1">
    <source>
        <dbReference type="PROSITE" id="PS50113"/>
    </source>
</evidence>
<reference evidence="4 5" key="1">
    <citation type="submission" date="2017-10" db="EMBL/GenBank/DDBJ databases">
        <title>Complete Genome Sequence of Faecalibacterium prausnitzii isolated from the gut of healthy adult Indian.</title>
        <authorList>
            <person name="Bag S."/>
            <person name="Ghosh T.S."/>
            <person name="Das B."/>
        </authorList>
    </citation>
    <scope>NUCLEOTIDE SEQUENCE [LARGE SCALE GENOMIC DNA]</scope>
    <source>
        <strain evidence="4 5">Indica</strain>
    </source>
</reference>
<dbReference type="AlphaFoldDB" id="A0A291TDU6"/>
<feature type="domain" description="EAL" evidence="2">
    <location>
        <begin position="668"/>
        <end position="921"/>
    </location>
</feature>
<dbReference type="SMART" id="SM00267">
    <property type="entry name" value="GGDEF"/>
    <property type="match status" value="2"/>
</dbReference>
<feature type="domain" description="PAC" evidence="1">
    <location>
        <begin position="83"/>
        <end position="134"/>
    </location>
</feature>
<dbReference type="Gene3D" id="3.30.450.20">
    <property type="entry name" value="PAS domain"/>
    <property type="match status" value="1"/>
</dbReference>
<dbReference type="PROSITE" id="PS50113">
    <property type="entry name" value="PAC"/>
    <property type="match status" value="1"/>
</dbReference>